<evidence type="ECO:0000256" key="4">
    <source>
        <dbReference type="ARBA" id="ARBA00022741"/>
    </source>
</evidence>
<dbReference type="InterPro" id="IPR015262">
    <property type="entry name" value="tRNA_Ile_lys_synt_subst-bd"/>
</dbReference>
<dbReference type="Pfam" id="PF01171">
    <property type="entry name" value="ATP_bind_3"/>
    <property type="match status" value="1"/>
</dbReference>
<comment type="catalytic activity">
    <reaction evidence="6 7">
        <text>cytidine(34) in tRNA(Ile2) + L-lysine + ATP = lysidine(34) in tRNA(Ile2) + AMP + diphosphate + H(+)</text>
        <dbReference type="Rhea" id="RHEA:43744"/>
        <dbReference type="Rhea" id="RHEA-COMP:10625"/>
        <dbReference type="Rhea" id="RHEA-COMP:10670"/>
        <dbReference type="ChEBI" id="CHEBI:15378"/>
        <dbReference type="ChEBI" id="CHEBI:30616"/>
        <dbReference type="ChEBI" id="CHEBI:32551"/>
        <dbReference type="ChEBI" id="CHEBI:33019"/>
        <dbReference type="ChEBI" id="CHEBI:82748"/>
        <dbReference type="ChEBI" id="CHEBI:83665"/>
        <dbReference type="ChEBI" id="CHEBI:456215"/>
        <dbReference type="EC" id="6.3.4.19"/>
    </reaction>
</comment>
<evidence type="ECO:0000256" key="3">
    <source>
        <dbReference type="ARBA" id="ARBA00022694"/>
    </source>
</evidence>
<gene>
    <name evidence="7 11" type="primary">tilS</name>
    <name evidence="11" type="ORF">GCM10010126_65310</name>
</gene>
<reference evidence="11" key="2">
    <citation type="submission" date="2022-09" db="EMBL/GenBank/DDBJ databases">
        <authorList>
            <person name="Sun Q."/>
            <person name="Ohkuma M."/>
        </authorList>
    </citation>
    <scope>NUCLEOTIDE SEQUENCE</scope>
    <source>
        <strain evidence="11">JCM 3093</strain>
    </source>
</reference>
<dbReference type="PANTHER" id="PTHR43033">
    <property type="entry name" value="TRNA(ILE)-LYSIDINE SYNTHASE-RELATED"/>
    <property type="match status" value="1"/>
</dbReference>
<dbReference type="GO" id="GO:0005737">
    <property type="term" value="C:cytoplasm"/>
    <property type="evidence" value="ECO:0007669"/>
    <property type="project" value="UniProtKB-SubCell"/>
</dbReference>
<evidence type="ECO:0000256" key="2">
    <source>
        <dbReference type="ARBA" id="ARBA00022598"/>
    </source>
</evidence>
<dbReference type="AlphaFoldDB" id="A0AA37F8C6"/>
<dbReference type="Pfam" id="PF09179">
    <property type="entry name" value="TilS"/>
    <property type="match status" value="1"/>
</dbReference>
<feature type="domain" description="tRNA(Ile)-lysidine synthase substrate-binding" evidence="10">
    <location>
        <begin position="286"/>
        <end position="349"/>
    </location>
</feature>
<evidence type="ECO:0000256" key="8">
    <source>
        <dbReference type="SAM" id="MobiDB-lite"/>
    </source>
</evidence>
<dbReference type="Gene3D" id="3.40.50.620">
    <property type="entry name" value="HUPs"/>
    <property type="match status" value="1"/>
</dbReference>
<dbReference type="InterPro" id="IPR014729">
    <property type="entry name" value="Rossmann-like_a/b/a_fold"/>
</dbReference>
<keyword evidence="2 7" id="KW-0436">Ligase</keyword>
<proteinExistence type="inferred from homology"/>
<dbReference type="NCBIfam" id="TIGR02432">
    <property type="entry name" value="lysidine_TilS_N"/>
    <property type="match status" value="1"/>
</dbReference>
<dbReference type="InterPro" id="IPR011063">
    <property type="entry name" value="TilS/TtcA_N"/>
</dbReference>
<feature type="binding site" evidence="7">
    <location>
        <begin position="32"/>
        <end position="37"/>
    </location>
    <ligand>
        <name>ATP</name>
        <dbReference type="ChEBI" id="CHEBI:30616"/>
    </ligand>
</feature>
<keyword evidence="5 7" id="KW-0067">ATP-binding</keyword>
<comment type="similarity">
    <text evidence="7">Belongs to the tRNA(Ile)-lysidine synthase family.</text>
</comment>
<dbReference type="InterPro" id="IPR012795">
    <property type="entry name" value="tRNA_Ile_lys_synt_N"/>
</dbReference>
<protein>
    <recommendedName>
        <fullName evidence="7">tRNA(Ile)-lysidine synthase</fullName>
        <ecNumber evidence="7">6.3.4.19</ecNumber>
    </recommendedName>
    <alternativeName>
        <fullName evidence="7">tRNA(Ile)-2-lysyl-cytidine synthase</fullName>
    </alternativeName>
    <alternativeName>
        <fullName evidence="7">tRNA(Ile)-lysidine synthetase</fullName>
    </alternativeName>
</protein>
<feature type="domain" description="tRNA(Ile)-lysidine/2-thiocytidine synthase N-terminal" evidence="9">
    <location>
        <begin position="27"/>
        <end position="199"/>
    </location>
</feature>
<reference evidence="11" key="1">
    <citation type="journal article" date="2014" name="Int. J. Syst. Evol. Microbiol.">
        <title>Complete genome sequence of Corynebacterium casei LMG S-19264T (=DSM 44701T), isolated from a smear-ripened cheese.</title>
        <authorList>
            <consortium name="US DOE Joint Genome Institute (JGI-PGF)"/>
            <person name="Walter F."/>
            <person name="Albersmeier A."/>
            <person name="Kalinowski J."/>
            <person name="Ruckert C."/>
        </authorList>
    </citation>
    <scope>NUCLEOTIDE SEQUENCE</scope>
    <source>
        <strain evidence="11">JCM 3093</strain>
    </source>
</reference>
<dbReference type="CDD" id="cd01992">
    <property type="entry name" value="TilS_N"/>
    <property type="match status" value="1"/>
</dbReference>
<accession>A0AA37F8C6</accession>
<comment type="caution">
    <text evidence="11">The sequence shown here is derived from an EMBL/GenBank/DDBJ whole genome shotgun (WGS) entry which is preliminary data.</text>
</comment>
<evidence type="ECO:0000256" key="6">
    <source>
        <dbReference type="ARBA" id="ARBA00048539"/>
    </source>
</evidence>
<dbReference type="GO" id="GO:0006400">
    <property type="term" value="P:tRNA modification"/>
    <property type="evidence" value="ECO:0007669"/>
    <property type="project" value="UniProtKB-UniRule"/>
</dbReference>
<comment type="function">
    <text evidence="7">Ligates lysine onto the cytidine present at position 34 of the AUA codon-specific tRNA(Ile) that contains the anticodon CAU, in an ATP-dependent manner. Cytidine is converted to lysidine, thus changing the amino acid specificity of the tRNA from methionine to isoleucine.</text>
</comment>
<dbReference type="SUPFAM" id="SSF82829">
    <property type="entry name" value="MesJ substrate recognition domain-like"/>
    <property type="match status" value="1"/>
</dbReference>
<evidence type="ECO:0000259" key="10">
    <source>
        <dbReference type="Pfam" id="PF09179"/>
    </source>
</evidence>
<evidence type="ECO:0000259" key="9">
    <source>
        <dbReference type="Pfam" id="PF01171"/>
    </source>
</evidence>
<sequence length="373" mass="38086">MGPHPAVADVRRAVRLSLADLEPGDLVLAACSGGADSLALAAGLAFAAPRAGLRAGLLTVDHGLQSGSARQAAEVAGLPLGLDPVEVLTVTVGTSGGPENAAREARYAALSEAAGRLGAAAVLLGHTRDDQAETVLLRLARGSGTRSLAGMPARTGIYRRPLLELGRGTTVAACAALGLVPWEDPHNLDGRYARVRVRTRLLPALEDELGPGVAEALARTAGLCRDDADALDAWAEEAYGRAVAGERDPAAGKRDPVAGERDPAAGDRGPAAGDCALSDIPKGVALAVPVLEGLPAAVRRRVLRRAAITAGAPPGALSAWHILQVERLVTAWRGQRSVGVPGGIGAVRRCGTLIFVADPPRGDDGDPDSRPLP</sequence>
<keyword evidence="1 7" id="KW-0963">Cytoplasm</keyword>
<comment type="subcellular location">
    <subcellularLocation>
        <location evidence="7">Cytoplasm</location>
    </subcellularLocation>
</comment>
<evidence type="ECO:0000313" key="12">
    <source>
        <dbReference type="Proteomes" id="UP000627984"/>
    </source>
</evidence>
<dbReference type="SUPFAM" id="SSF52402">
    <property type="entry name" value="Adenine nucleotide alpha hydrolases-like"/>
    <property type="match status" value="1"/>
</dbReference>
<dbReference type="PANTHER" id="PTHR43033:SF1">
    <property type="entry name" value="TRNA(ILE)-LYSIDINE SYNTHASE-RELATED"/>
    <property type="match status" value="1"/>
</dbReference>
<feature type="compositionally biased region" description="Basic and acidic residues" evidence="8">
    <location>
        <begin position="245"/>
        <end position="265"/>
    </location>
</feature>
<dbReference type="Proteomes" id="UP000627984">
    <property type="component" value="Unassembled WGS sequence"/>
</dbReference>
<evidence type="ECO:0000256" key="1">
    <source>
        <dbReference type="ARBA" id="ARBA00022490"/>
    </source>
</evidence>
<dbReference type="EMBL" id="BMQD01000036">
    <property type="protein sequence ID" value="GGK96793.1"/>
    <property type="molecule type" value="Genomic_DNA"/>
</dbReference>
<organism evidence="11 12">
    <name type="scientific">Planomonospora parontospora</name>
    <dbReference type="NCBI Taxonomy" id="58119"/>
    <lineage>
        <taxon>Bacteria</taxon>
        <taxon>Bacillati</taxon>
        <taxon>Actinomycetota</taxon>
        <taxon>Actinomycetes</taxon>
        <taxon>Streptosporangiales</taxon>
        <taxon>Streptosporangiaceae</taxon>
        <taxon>Planomonospora</taxon>
    </lineage>
</organism>
<keyword evidence="4 7" id="KW-0547">Nucleotide-binding</keyword>
<dbReference type="EC" id="6.3.4.19" evidence="7"/>
<name>A0AA37F8C6_9ACTN</name>
<evidence type="ECO:0000313" key="11">
    <source>
        <dbReference type="EMBL" id="GGK96793.1"/>
    </source>
</evidence>
<dbReference type="GO" id="GO:0005524">
    <property type="term" value="F:ATP binding"/>
    <property type="evidence" value="ECO:0007669"/>
    <property type="project" value="UniProtKB-UniRule"/>
</dbReference>
<evidence type="ECO:0000256" key="7">
    <source>
        <dbReference type="HAMAP-Rule" id="MF_01161"/>
    </source>
</evidence>
<dbReference type="HAMAP" id="MF_01161">
    <property type="entry name" value="tRNA_Ile_lys_synt"/>
    <property type="match status" value="1"/>
</dbReference>
<dbReference type="GO" id="GO:0032267">
    <property type="term" value="F:tRNA(Ile)-lysidine synthase activity"/>
    <property type="evidence" value="ECO:0007669"/>
    <property type="project" value="UniProtKB-EC"/>
</dbReference>
<keyword evidence="3 7" id="KW-0819">tRNA processing</keyword>
<comment type="domain">
    <text evidence="7">The N-terminal region contains the highly conserved SGGXDS motif, predicted to be a P-loop motif involved in ATP binding.</text>
</comment>
<evidence type="ECO:0000256" key="5">
    <source>
        <dbReference type="ARBA" id="ARBA00022840"/>
    </source>
</evidence>
<dbReference type="InterPro" id="IPR012094">
    <property type="entry name" value="tRNA_Ile_lys_synt"/>
</dbReference>
<feature type="region of interest" description="Disordered" evidence="8">
    <location>
        <begin position="245"/>
        <end position="270"/>
    </location>
</feature>